<dbReference type="EMBL" id="JAUUTY010000005">
    <property type="protein sequence ID" value="KAK1628702.1"/>
    <property type="molecule type" value="Genomic_DNA"/>
</dbReference>
<gene>
    <name evidence="7" type="ORF">QYE76_003017</name>
</gene>
<dbReference type="InterPro" id="IPR051834">
    <property type="entry name" value="RING_finger_E3_ligase"/>
</dbReference>
<dbReference type="GO" id="GO:0061630">
    <property type="term" value="F:ubiquitin protein ligase activity"/>
    <property type="evidence" value="ECO:0007669"/>
    <property type="project" value="TreeGrafter"/>
</dbReference>
<dbReference type="Proteomes" id="UP001231189">
    <property type="component" value="Unassembled WGS sequence"/>
</dbReference>
<reference evidence="7" key="1">
    <citation type="submission" date="2023-07" db="EMBL/GenBank/DDBJ databases">
        <title>A chromosome-level genome assembly of Lolium multiflorum.</title>
        <authorList>
            <person name="Chen Y."/>
            <person name="Copetti D."/>
            <person name="Kolliker R."/>
            <person name="Studer B."/>
        </authorList>
    </citation>
    <scope>NUCLEOTIDE SEQUENCE</scope>
    <source>
        <strain evidence="7">02402/16</strain>
        <tissue evidence="7">Leaf</tissue>
    </source>
</reference>
<proteinExistence type="predicted"/>
<dbReference type="InterPro" id="IPR013083">
    <property type="entry name" value="Znf_RING/FYVE/PHD"/>
</dbReference>
<evidence type="ECO:0000256" key="4">
    <source>
        <dbReference type="PROSITE-ProRule" id="PRU00175"/>
    </source>
</evidence>
<protein>
    <recommendedName>
        <fullName evidence="6">RING-type domain-containing protein</fullName>
    </recommendedName>
</protein>
<feature type="compositionally biased region" description="Acidic residues" evidence="5">
    <location>
        <begin position="38"/>
        <end position="52"/>
    </location>
</feature>
<feature type="region of interest" description="Disordered" evidence="5">
    <location>
        <begin position="13"/>
        <end position="52"/>
    </location>
</feature>
<dbReference type="PANTHER" id="PTHR45931">
    <property type="entry name" value="SI:CH211-59O9.10"/>
    <property type="match status" value="1"/>
</dbReference>
<dbReference type="GO" id="GO:0008270">
    <property type="term" value="F:zinc ion binding"/>
    <property type="evidence" value="ECO:0007669"/>
    <property type="project" value="UniProtKB-KW"/>
</dbReference>
<comment type="caution">
    <text evidence="7">The sequence shown here is derived from an EMBL/GenBank/DDBJ whole genome shotgun (WGS) entry which is preliminary data.</text>
</comment>
<evidence type="ECO:0000259" key="6">
    <source>
        <dbReference type="PROSITE" id="PS50089"/>
    </source>
</evidence>
<dbReference type="PANTHER" id="PTHR45931:SF16">
    <property type="entry name" value="RING_U-BOX SUPERFAMILY PROTEIN"/>
    <property type="match status" value="1"/>
</dbReference>
<organism evidence="7 8">
    <name type="scientific">Lolium multiflorum</name>
    <name type="common">Italian ryegrass</name>
    <name type="synonym">Lolium perenne subsp. multiflorum</name>
    <dbReference type="NCBI Taxonomy" id="4521"/>
    <lineage>
        <taxon>Eukaryota</taxon>
        <taxon>Viridiplantae</taxon>
        <taxon>Streptophyta</taxon>
        <taxon>Embryophyta</taxon>
        <taxon>Tracheophyta</taxon>
        <taxon>Spermatophyta</taxon>
        <taxon>Magnoliopsida</taxon>
        <taxon>Liliopsida</taxon>
        <taxon>Poales</taxon>
        <taxon>Poaceae</taxon>
        <taxon>BOP clade</taxon>
        <taxon>Pooideae</taxon>
        <taxon>Poodae</taxon>
        <taxon>Poeae</taxon>
        <taxon>Poeae Chloroplast Group 2 (Poeae type)</taxon>
        <taxon>Loliodinae</taxon>
        <taxon>Loliinae</taxon>
        <taxon>Lolium</taxon>
    </lineage>
</organism>
<keyword evidence="2 4" id="KW-0863">Zinc-finger</keyword>
<sequence length="171" mass="18414">MLRVLNEAHRQLGIEPATRLSADDGELDAATATANMDEPSDEEEEDDDYGENDIIVEEDAEGGVEGMVDYGDAYRDGGFGGVPASAAAMADRIKKRTYHDIEGGDEEGVTGRTTLAAGCMICIEDFEAGDDLGVMPCSHRFHQSCLLEWLGRSHLCPCCRYALPSEAQAPP</sequence>
<keyword evidence="1" id="KW-0479">Metal-binding</keyword>
<evidence type="ECO:0000256" key="5">
    <source>
        <dbReference type="SAM" id="MobiDB-lite"/>
    </source>
</evidence>
<feature type="domain" description="RING-type" evidence="6">
    <location>
        <begin position="119"/>
        <end position="160"/>
    </location>
</feature>
<evidence type="ECO:0000256" key="3">
    <source>
        <dbReference type="ARBA" id="ARBA00022833"/>
    </source>
</evidence>
<dbReference type="Pfam" id="PF13639">
    <property type="entry name" value="zf-RING_2"/>
    <property type="match status" value="1"/>
</dbReference>
<dbReference type="InterPro" id="IPR001841">
    <property type="entry name" value="Znf_RING"/>
</dbReference>
<keyword evidence="8" id="KW-1185">Reference proteome</keyword>
<evidence type="ECO:0000256" key="1">
    <source>
        <dbReference type="ARBA" id="ARBA00022723"/>
    </source>
</evidence>
<dbReference type="GO" id="GO:0005634">
    <property type="term" value="C:nucleus"/>
    <property type="evidence" value="ECO:0007669"/>
    <property type="project" value="TreeGrafter"/>
</dbReference>
<keyword evidence="3" id="KW-0862">Zinc</keyword>
<dbReference type="SUPFAM" id="SSF57850">
    <property type="entry name" value="RING/U-box"/>
    <property type="match status" value="1"/>
</dbReference>
<evidence type="ECO:0000313" key="7">
    <source>
        <dbReference type="EMBL" id="KAK1628702.1"/>
    </source>
</evidence>
<dbReference type="GO" id="GO:0006511">
    <property type="term" value="P:ubiquitin-dependent protein catabolic process"/>
    <property type="evidence" value="ECO:0007669"/>
    <property type="project" value="TreeGrafter"/>
</dbReference>
<dbReference type="SMART" id="SM00184">
    <property type="entry name" value="RING"/>
    <property type="match status" value="1"/>
</dbReference>
<name>A0AAD8RQ30_LOLMU</name>
<dbReference type="AlphaFoldDB" id="A0AAD8RQ30"/>
<dbReference type="Gene3D" id="3.30.40.10">
    <property type="entry name" value="Zinc/RING finger domain, C3HC4 (zinc finger)"/>
    <property type="match status" value="1"/>
</dbReference>
<accession>A0AAD8RQ30</accession>
<dbReference type="CDD" id="cd16454">
    <property type="entry name" value="RING-H2_PA-TM-RING"/>
    <property type="match status" value="1"/>
</dbReference>
<evidence type="ECO:0000313" key="8">
    <source>
        <dbReference type="Proteomes" id="UP001231189"/>
    </source>
</evidence>
<evidence type="ECO:0000256" key="2">
    <source>
        <dbReference type="ARBA" id="ARBA00022771"/>
    </source>
</evidence>
<dbReference type="PROSITE" id="PS50089">
    <property type="entry name" value="ZF_RING_2"/>
    <property type="match status" value="1"/>
</dbReference>